<dbReference type="Proteomes" id="UP000242877">
    <property type="component" value="Unassembled WGS sequence"/>
</dbReference>
<feature type="compositionally biased region" description="Basic and acidic residues" evidence="1">
    <location>
        <begin position="342"/>
        <end position="361"/>
    </location>
</feature>
<name>A0A167ZTK9_9EURO</name>
<feature type="region of interest" description="Disordered" evidence="1">
    <location>
        <begin position="1"/>
        <end position="213"/>
    </location>
</feature>
<evidence type="ECO:0000313" key="2">
    <source>
        <dbReference type="EMBL" id="KZZ93078.1"/>
    </source>
</evidence>
<dbReference type="AlphaFoldDB" id="A0A167ZTK9"/>
<feature type="compositionally biased region" description="Basic and acidic residues" evidence="1">
    <location>
        <begin position="46"/>
        <end position="59"/>
    </location>
</feature>
<organism evidence="2 3">
    <name type="scientific">Ascosphaera apis ARSEF 7405</name>
    <dbReference type="NCBI Taxonomy" id="392613"/>
    <lineage>
        <taxon>Eukaryota</taxon>
        <taxon>Fungi</taxon>
        <taxon>Dikarya</taxon>
        <taxon>Ascomycota</taxon>
        <taxon>Pezizomycotina</taxon>
        <taxon>Eurotiomycetes</taxon>
        <taxon>Eurotiomycetidae</taxon>
        <taxon>Onygenales</taxon>
        <taxon>Ascosphaeraceae</taxon>
        <taxon>Ascosphaera</taxon>
    </lineage>
</organism>
<gene>
    <name evidence="2" type="ORF">AAP_02544</name>
</gene>
<evidence type="ECO:0000313" key="3">
    <source>
        <dbReference type="Proteomes" id="UP000242877"/>
    </source>
</evidence>
<dbReference type="EMBL" id="AZGZ01000009">
    <property type="protein sequence ID" value="KZZ93078.1"/>
    <property type="molecule type" value="Genomic_DNA"/>
</dbReference>
<feature type="compositionally biased region" description="Basic and acidic residues" evidence="1">
    <location>
        <begin position="371"/>
        <end position="388"/>
    </location>
</feature>
<feature type="compositionally biased region" description="Basic and acidic residues" evidence="1">
    <location>
        <begin position="188"/>
        <end position="197"/>
    </location>
</feature>
<feature type="compositionally biased region" description="Basic residues" evidence="1">
    <location>
        <begin position="231"/>
        <end position="240"/>
    </location>
</feature>
<evidence type="ECO:0000256" key="1">
    <source>
        <dbReference type="SAM" id="MobiDB-lite"/>
    </source>
</evidence>
<feature type="compositionally biased region" description="Basic and acidic residues" evidence="1">
    <location>
        <begin position="285"/>
        <end position="295"/>
    </location>
</feature>
<protein>
    <submittedName>
        <fullName evidence="2">Uncharacterized protein</fullName>
    </submittedName>
</protein>
<proteinExistence type="predicted"/>
<dbReference type="VEuPathDB" id="FungiDB:AAP_02544"/>
<reference evidence="2 3" key="1">
    <citation type="journal article" date="2016" name="Genome Biol. Evol.">
        <title>Divergent and convergent evolution of fungal pathogenicity.</title>
        <authorList>
            <person name="Shang Y."/>
            <person name="Xiao G."/>
            <person name="Zheng P."/>
            <person name="Cen K."/>
            <person name="Zhan S."/>
            <person name="Wang C."/>
        </authorList>
    </citation>
    <scope>NUCLEOTIDE SEQUENCE [LARGE SCALE GENOMIC DNA]</scope>
    <source>
        <strain evidence="2 3">ARSEF 7405</strain>
    </source>
</reference>
<comment type="caution">
    <text evidence="2">The sequence shown here is derived from an EMBL/GenBank/DDBJ whole genome shotgun (WGS) entry which is preliminary data.</text>
</comment>
<keyword evidence="3" id="KW-1185">Reference proteome</keyword>
<sequence length="388" mass="45678">MVESRYRRPADPSQFHGNLEKPALPRNTEPVERTPRRQSMPSGAIDSHHYGEPYDSDRRGARRSRTSPPRERLPTGPVNDAKGQESSDDSSKRKRRDSGDKKRSIVRERETYETGDSRLDKHHKIDTYKDAADEARRSSRERANYEPKRSRDSDRRESRRHRSEEHEYGGPPRYHEPRSKSLSHPRRSSSERHDRDLRGKRRSSPSSSRSGSLRGSLVVILLKSASILRHMAHRHSRARTSRSVDPIRSRRSRRYNDLEDAPEFSPPRKPPYRRGSRSRSMSSGEFHERERYPSERRRHRESADDVLMSRSRRDVDASPRHRQLTPYTPDGREVLLPQTISPDRRYIEPAHAADDRELTREKRQRNRYSRGRAEVEVPRHRTYREQSV</sequence>
<feature type="compositionally biased region" description="Low complexity" evidence="1">
    <location>
        <begin position="204"/>
        <end position="213"/>
    </location>
</feature>
<feature type="compositionally biased region" description="Basic and acidic residues" evidence="1">
    <location>
        <begin position="82"/>
        <end position="179"/>
    </location>
</feature>
<feature type="compositionally biased region" description="Basic and acidic residues" evidence="1">
    <location>
        <begin position="1"/>
        <end position="10"/>
    </location>
</feature>
<feature type="region of interest" description="Disordered" evidence="1">
    <location>
        <begin position="231"/>
        <end position="388"/>
    </location>
</feature>
<accession>A0A167ZTK9</accession>